<comment type="caution">
    <text evidence="2">The sequence shown here is derived from an EMBL/GenBank/DDBJ whole genome shotgun (WGS) entry which is preliminary data.</text>
</comment>
<evidence type="ECO:0000313" key="3">
    <source>
        <dbReference type="Proteomes" id="UP001266305"/>
    </source>
</evidence>
<gene>
    <name evidence="2" type="ORF">P7K49_005879</name>
</gene>
<dbReference type="Proteomes" id="UP001266305">
    <property type="component" value="Unassembled WGS sequence"/>
</dbReference>
<sequence>MLCSLPSASKQRAWPDGITLCAFQVWPSMPCHSLLSGRPDGAGHPLPPIILGPPSQLPLWMLRHLVLGEAGIKAGPPVGLLANQLLLLLSQRPWDFASGPCAGALLAEDSPPLGVPHASQKPSVQKPLALKAAP</sequence>
<accession>A0ABQ9W395</accession>
<name>A0ABQ9W395_SAGOE</name>
<evidence type="ECO:0000313" key="2">
    <source>
        <dbReference type="EMBL" id="KAK2115253.1"/>
    </source>
</evidence>
<protein>
    <submittedName>
        <fullName evidence="2">Uncharacterized protein</fullName>
    </submittedName>
</protein>
<organism evidence="2 3">
    <name type="scientific">Saguinus oedipus</name>
    <name type="common">Cotton-top tamarin</name>
    <name type="synonym">Oedipomidas oedipus</name>
    <dbReference type="NCBI Taxonomy" id="9490"/>
    <lineage>
        <taxon>Eukaryota</taxon>
        <taxon>Metazoa</taxon>
        <taxon>Chordata</taxon>
        <taxon>Craniata</taxon>
        <taxon>Vertebrata</taxon>
        <taxon>Euteleostomi</taxon>
        <taxon>Mammalia</taxon>
        <taxon>Eutheria</taxon>
        <taxon>Euarchontoglires</taxon>
        <taxon>Primates</taxon>
        <taxon>Haplorrhini</taxon>
        <taxon>Platyrrhini</taxon>
        <taxon>Cebidae</taxon>
        <taxon>Callitrichinae</taxon>
        <taxon>Saguinus</taxon>
    </lineage>
</organism>
<dbReference type="EMBL" id="JASSZA010000003">
    <property type="protein sequence ID" value="KAK2115253.1"/>
    <property type="molecule type" value="Genomic_DNA"/>
</dbReference>
<keyword evidence="3" id="KW-1185">Reference proteome</keyword>
<feature type="region of interest" description="Disordered" evidence="1">
    <location>
        <begin position="112"/>
        <end position="134"/>
    </location>
</feature>
<proteinExistence type="predicted"/>
<reference evidence="2 3" key="1">
    <citation type="submission" date="2023-05" db="EMBL/GenBank/DDBJ databases">
        <title>B98-5 Cell Line De Novo Hybrid Assembly: An Optical Mapping Approach.</title>
        <authorList>
            <person name="Kananen K."/>
            <person name="Auerbach J.A."/>
            <person name="Kautto E."/>
            <person name="Blachly J.S."/>
        </authorList>
    </citation>
    <scope>NUCLEOTIDE SEQUENCE [LARGE SCALE GENOMIC DNA]</scope>
    <source>
        <strain evidence="2">B95-8</strain>
        <tissue evidence="2">Cell line</tissue>
    </source>
</reference>
<evidence type="ECO:0000256" key="1">
    <source>
        <dbReference type="SAM" id="MobiDB-lite"/>
    </source>
</evidence>